<dbReference type="KEGG" id="lgi:LOTGIDRAFT_69497"/>
<dbReference type="Gene3D" id="3.30.160.60">
    <property type="entry name" value="Classic Zinc Finger"/>
    <property type="match status" value="1"/>
</dbReference>
<keyword evidence="5" id="KW-0862">Zinc</keyword>
<dbReference type="AlphaFoldDB" id="V3ZKX9"/>
<dbReference type="HOGENOM" id="CLU_101224_3_0_1"/>
<dbReference type="SMART" id="SM00355">
    <property type="entry name" value="ZnF_C2H2"/>
    <property type="match status" value="1"/>
</dbReference>
<dbReference type="OMA" id="YVCEAPG"/>
<dbReference type="FunFam" id="3.30.160.60:FF:000072">
    <property type="entry name" value="zinc finger protein 143 isoform X1"/>
    <property type="match status" value="1"/>
</dbReference>
<comment type="subcellular location">
    <subcellularLocation>
        <location evidence="1">Nucleus</location>
    </subcellularLocation>
</comment>
<keyword evidence="4 9" id="KW-0863">Zinc-finger</keyword>
<evidence type="ECO:0000256" key="5">
    <source>
        <dbReference type="ARBA" id="ARBA00022833"/>
    </source>
</evidence>
<evidence type="ECO:0000256" key="2">
    <source>
        <dbReference type="ARBA" id="ARBA00022723"/>
    </source>
</evidence>
<evidence type="ECO:0000256" key="6">
    <source>
        <dbReference type="ARBA" id="ARBA00023015"/>
    </source>
</evidence>
<keyword evidence="12" id="KW-1185">Reference proteome</keyword>
<organism evidence="11 12">
    <name type="scientific">Lottia gigantea</name>
    <name type="common">Giant owl limpet</name>
    <dbReference type="NCBI Taxonomy" id="225164"/>
    <lineage>
        <taxon>Eukaryota</taxon>
        <taxon>Metazoa</taxon>
        <taxon>Spiralia</taxon>
        <taxon>Lophotrochozoa</taxon>
        <taxon>Mollusca</taxon>
        <taxon>Gastropoda</taxon>
        <taxon>Patellogastropoda</taxon>
        <taxon>Lottioidea</taxon>
        <taxon>Lottiidae</taxon>
        <taxon>Lottia</taxon>
    </lineage>
</organism>
<evidence type="ECO:0000256" key="9">
    <source>
        <dbReference type="PROSITE-ProRule" id="PRU00042"/>
    </source>
</evidence>
<keyword evidence="2" id="KW-0479">Metal-binding</keyword>
<keyword evidence="3" id="KW-0677">Repeat</keyword>
<reference evidence="11 12" key="1">
    <citation type="journal article" date="2013" name="Nature">
        <title>Insights into bilaterian evolution from three spiralian genomes.</title>
        <authorList>
            <person name="Simakov O."/>
            <person name="Marletaz F."/>
            <person name="Cho S.J."/>
            <person name="Edsinger-Gonzales E."/>
            <person name="Havlak P."/>
            <person name="Hellsten U."/>
            <person name="Kuo D.H."/>
            <person name="Larsson T."/>
            <person name="Lv J."/>
            <person name="Arendt D."/>
            <person name="Savage R."/>
            <person name="Osoegawa K."/>
            <person name="de Jong P."/>
            <person name="Grimwood J."/>
            <person name="Chapman J.A."/>
            <person name="Shapiro H."/>
            <person name="Aerts A."/>
            <person name="Otillar R.P."/>
            <person name="Terry A.Y."/>
            <person name="Boore J.L."/>
            <person name="Grigoriev I.V."/>
            <person name="Lindberg D.R."/>
            <person name="Seaver E.C."/>
            <person name="Weisblat D.A."/>
            <person name="Putnam N.H."/>
            <person name="Rokhsar D.S."/>
        </authorList>
    </citation>
    <scope>NUCLEOTIDE SEQUENCE [LARGE SCALE GENOMIC DNA]</scope>
</reference>
<sequence>DDKPFGCSEPQCGMRFTNEDHLNVHMKKHEMNLALNLVFTQICISIVDQTPTPTKFLKNCEEIGLFQELSKNPFEEAFKKATDSD</sequence>
<dbReference type="RefSeq" id="XP_009057227.1">
    <property type="nucleotide sequence ID" value="XM_009058979.1"/>
</dbReference>
<dbReference type="STRING" id="225164.V3ZKX9"/>
<keyword evidence="8" id="KW-0539">Nucleus</keyword>
<accession>V3ZKX9</accession>
<evidence type="ECO:0000256" key="3">
    <source>
        <dbReference type="ARBA" id="ARBA00022737"/>
    </source>
</evidence>
<dbReference type="GO" id="GO:0005634">
    <property type="term" value="C:nucleus"/>
    <property type="evidence" value="ECO:0007669"/>
    <property type="project" value="UniProtKB-SubCell"/>
</dbReference>
<dbReference type="InterPro" id="IPR013087">
    <property type="entry name" value="Znf_C2H2_type"/>
</dbReference>
<evidence type="ECO:0000256" key="4">
    <source>
        <dbReference type="ARBA" id="ARBA00022771"/>
    </source>
</evidence>
<evidence type="ECO:0000256" key="8">
    <source>
        <dbReference type="ARBA" id="ARBA00023242"/>
    </source>
</evidence>
<protein>
    <recommendedName>
        <fullName evidence="10">C2H2-type domain-containing protein</fullName>
    </recommendedName>
</protein>
<dbReference type="PANTHER" id="PTHR19304">
    <property type="entry name" value="CYCLIC-AMP RESPONSE ELEMENT BINDING PROTEIN"/>
    <property type="match status" value="1"/>
</dbReference>
<evidence type="ECO:0000313" key="11">
    <source>
        <dbReference type="EMBL" id="ESO92018.1"/>
    </source>
</evidence>
<dbReference type="InterPro" id="IPR036236">
    <property type="entry name" value="Znf_C2H2_sf"/>
</dbReference>
<dbReference type="GeneID" id="20251913"/>
<dbReference type="CTD" id="20251913"/>
<dbReference type="InterPro" id="IPR051027">
    <property type="entry name" value="bZIP_transcription_factors"/>
</dbReference>
<dbReference type="SUPFAM" id="SSF57667">
    <property type="entry name" value="beta-beta-alpha zinc fingers"/>
    <property type="match status" value="1"/>
</dbReference>
<keyword evidence="6" id="KW-0805">Transcription regulation</keyword>
<keyword evidence="7" id="KW-0804">Transcription</keyword>
<dbReference type="PROSITE" id="PS00028">
    <property type="entry name" value="ZINC_FINGER_C2H2_1"/>
    <property type="match status" value="1"/>
</dbReference>
<dbReference type="OrthoDB" id="295274at2759"/>
<dbReference type="EMBL" id="KB202163">
    <property type="protein sequence ID" value="ESO92018.1"/>
    <property type="molecule type" value="Genomic_DNA"/>
</dbReference>
<dbReference type="Proteomes" id="UP000030746">
    <property type="component" value="Unassembled WGS sequence"/>
</dbReference>
<evidence type="ECO:0000313" key="12">
    <source>
        <dbReference type="Proteomes" id="UP000030746"/>
    </source>
</evidence>
<feature type="domain" description="C2H2-type" evidence="10">
    <location>
        <begin position="5"/>
        <end position="29"/>
    </location>
</feature>
<dbReference type="GO" id="GO:0008270">
    <property type="term" value="F:zinc ion binding"/>
    <property type="evidence" value="ECO:0007669"/>
    <property type="project" value="UniProtKB-KW"/>
</dbReference>
<proteinExistence type="predicted"/>
<name>V3ZKX9_LOTGI</name>
<evidence type="ECO:0000256" key="1">
    <source>
        <dbReference type="ARBA" id="ARBA00004123"/>
    </source>
</evidence>
<feature type="non-terminal residue" evidence="11">
    <location>
        <position position="85"/>
    </location>
</feature>
<dbReference type="PROSITE" id="PS50157">
    <property type="entry name" value="ZINC_FINGER_C2H2_2"/>
    <property type="match status" value="1"/>
</dbReference>
<evidence type="ECO:0000259" key="10">
    <source>
        <dbReference type="PROSITE" id="PS50157"/>
    </source>
</evidence>
<feature type="non-terminal residue" evidence="11">
    <location>
        <position position="1"/>
    </location>
</feature>
<gene>
    <name evidence="11" type="ORF">LOTGIDRAFT_69497</name>
</gene>
<evidence type="ECO:0000256" key="7">
    <source>
        <dbReference type="ARBA" id="ARBA00023163"/>
    </source>
</evidence>